<sequence length="289" mass="32187">MTYESLLDEKVETKVDQLSNHTWLRIGGTAEIATPKSKEEAIELLSCCKENNIPYRILGAGSNLLVDTNGITDLIIDMKKCCQSIEVDGTSVTAGASVKLPQLANYIIRHDLGGIEYLYSVPGTVGGGVFMNAGRGMGHNSTLSDYLVSVEFFNGKEIETQPREYFDFSNRYSSFQDHNDWVILSATFEFPEENEEDSTQKIKDRMLKTKSRERSLPNAGSVFKTGQPLPLKGLQIGDAKFSDNNRIINTGDATSKDVERLMKIAKIANKIIPGGRDLKTEYQIWKDDN</sequence>
<dbReference type="InterPro" id="IPR036318">
    <property type="entry name" value="FAD-bd_PCMH-like_sf"/>
</dbReference>
<dbReference type="PROSITE" id="PS51387">
    <property type="entry name" value="FAD_PCMH"/>
    <property type="match status" value="1"/>
</dbReference>
<dbReference type="Gene3D" id="3.30.465.10">
    <property type="match status" value="1"/>
</dbReference>
<evidence type="ECO:0000256" key="1">
    <source>
        <dbReference type="SAM" id="MobiDB-lite"/>
    </source>
</evidence>
<protein>
    <submittedName>
        <fullName evidence="3">UDP-N-acetylenolpyruvoylglucosamine reductase</fullName>
    </submittedName>
</protein>
<dbReference type="InterPro" id="IPR003170">
    <property type="entry name" value="MurB"/>
</dbReference>
<dbReference type="InterPro" id="IPR016167">
    <property type="entry name" value="FAD-bd_PCMH_sub1"/>
</dbReference>
<evidence type="ECO:0000259" key="2">
    <source>
        <dbReference type="PROSITE" id="PS51387"/>
    </source>
</evidence>
<dbReference type="GeneID" id="31807638"/>
<evidence type="ECO:0000313" key="4">
    <source>
        <dbReference type="EMBL" id="ELY34010.1"/>
    </source>
</evidence>
<dbReference type="AlphaFoldDB" id="D8J6R9"/>
<feature type="domain" description="FAD-binding PCMH-type" evidence="2">
    <location>
        <begin position="25"/>
        <end position="193"/>
    </location>
</feature>
<dbReference type="EMBL" id="AOHV01000042">
    <property type="protein sequence ID" value="ELY34010.1"/>
    <property type="molecule type" value="Genomic_DNA"/>
</dbReference>
<evidence type="ECO:0000313" key="3">
    <source>
        <dbReference type="EMBL" id="ADJ13946.1"/>
    </source>
</evidence>
<dbReference type="InterPro" id="IPR016169">
    <property type="entry name" value="FAD-bd_PCMH_sub2"/>
</dbReference>
<dbReference type="InterPro" id="IPR036635">
    <property type="entry name" value="MurB_C_sf"/>
</dbReference>
<dbReference type="HOGENOM" id="CLU_035304_1_1_2"/>
<dbReference type="Proteomes" id="UP000000390">
    <property type="component" value="Chromosome"/>
</dbReference>
<dbReference type="EMBL" id="CP002062">
    <property type="protein sequence ID" value="ADJ13946.1"/>
    <property type="molecule type" value="Genomic_DNA"/>
</dbReference>
<dbReference type="KEGG" id="hje:HacjB3_02765"/>
<feature type="region of interest" description="Disordered" evidence="1">
    <location>
        <begin position="206"/>
        <end position="226"/>
    </location>
</feature>
<proteinExistence type="inferred from homology"/>
<organism evidence="3 5">
    <name type="scientific">Halalkalicoccus jeotgali (strain DSM 18796 / CECT 7217 / JCM 14584 / KCTC 4019 / B3)</name>
    <dbReference type="NCBI Taxonomy" id="795797"/>
    <lineage>
        <taxon>Archaea</taxon>
        <taxon>Methanobacteriati</taxon>
        <taxon>Methanobacteriota</taxon>
        <taxon>Stenosarchaea group</taxon>
        <taxon>Halobacteria</taxon>
        <taxon>Halobacteriales</taxon>
        <taxon>Halococcaceae</taxon>
        <taxon>Halalkalicoccus</taxon>
    </lineage>
</organism>
<keyword evidence="6" id="KW-1185">Reference proteome</keyword>
<dbReference type="SUPFAM" id="SSF56176">
    <property type="entry name" value="FAD-binding/transporter-associated domain-like"/>
    <property type="match status" value="1"/>
</dbReference>
<dbReference type="InterPro" id="IPR016166">
    <property type="entry name" value="FAD-bd_PCMH"/>
</dbReference>
<dbReference type="GO" id="GO:0008762">
    <property type="term" value="F:UDP-N-acetylmuramate dehydrogenase activity"/>
    <property type="evidence" value="ECO:0007669"/>
    <property type="project" value="InterPro"/>
</dbReference>
<evidence type="ECO:0000313" key="5">
    <source>
        <dbReference type="Proteomes" id="UP000000390"/>
    </source>
</evidence>
<reference evidence="4 6" key="2">
    <citation type="journal article" date="2014" name="PLoS Genet.">
        <title>Phylogenetically driven sequencing of extremely halophilic archaea reveals strategies for static and dynamic osmo-response.</title>
        <authorList>
            <person name="Becker E.A."/>
            <person name="Seitzer P.M."/>
            <person name="Tritt A."/>
            <person name="Larsen D."/>
            <person name="Krusor M."/>
            <person name="Yao A.I."/>
            <person name="Wu D."/>
            <person name="Madern D."/>
            <person name="Eisen J.A."/>
            <person name="Darling A.E."/>
            <person name="Facciotti M.T."/>
        </authorList>
    </citation>
    <scope>NUCLEOTIDE SEQUENCE [LARGE SCALE GENOMIC DNA]</scope>
    <source>
        <strain evidence="4">B3</strain>
        <strain evidence="6">DSM 18796 / CECT 7217 / JCM 14584 / KCTC 4019 / B3</strain>
    </source>
</reference>
<dbReference type="InterPro" id="IPR006094">
    <property type="entry name" value="Oxid_FAD_bind_N"/>
</dbReference>
<dbReference type="STRING" id="795797.HacjB3_02765"/>
<dbReference type="PANTHER" id="PTHR21071">
    <property type="entry name" value="UDP-N-ACETYLENOLPYRUVOYLGLUCOSAMINE REDUCTASE"/>
    <property type="match status" value="1"/>
</dbReference>
<dbReference type="PATRIC" id="fig|795797.18.peg.558"/>
<dbReference type="Pfam" id="PF01565">
    <property type="entry name" value="FAD_binding_4"/>
    <property type="match status" value="1"/>
</dbReference>
<dbReference type="Gene3D" id="3.90.78.10">
    <property type="entry name" value="UDP-N-acetylenolpyruvoylglucosamine reductase, C-terminal domain"/>
    <property type="match status" value="1"/>
</dbReference>
<evidence type="ECO:0000313" key="6">
    <source>
        <dbReference type="Proteomes" id="UP000011645"/>
    </source>
</evidence>
<dbReference type="RefSeq" id="WP_008418214.1">
    <property type="nucleotide sequence ID" value="NC_014297.1"/>
</dbReference>
<dbReference type="Gene3D" id="3.30.43.10">
    <property type="entry name" value="Uridine Diphospho-n-acetylenolpyruvylglucosamine Reductase, domain 2"/>
    <property type="match status" value="1"/>
</dbReference>
<reference evidence="3 5" key="1">
    <citation type="journal article" date="2010" name="J. Bacteriol.">
        <title>Complete genome sequence of Halalkalicoccus jeotgali B3(T), an extremely halophilic archaeon.</title>
        <authorList>
            <person name="Roh S.W."/>
            <person name="Nam Y.D."/>
            <person name="Nam S.H."/>
            <person name="Choi S.H."/>
            <person name="Park H.S."/>
            <person name="Bae J.W."/>
        </authorList>
    </citation>
    <scope>NUCLEOTIDE SEQUENCE [LARGE SCALE GENOMIC DNA]</scope>
    <source>
        <strain evidence="3">B3</strain>
        <strain evidence="5">DSM 18796 / CECT 7217 / JCM 14584 / KCTC 4019 / B3</strain>
    </source>
</reference>
<dbReference type="OrthoDB" id="132112at2157"/>
<feature type="compositionally biased region" description="Basic and acidic residues" evidence="1">
    <location>
        <begin position="206"/>
        <end position="215"/>
    </location>
</feature>
<dbReference type="PANTHER" id="PTHR21071:SF4">
    <property type="entry name" value="UDP-N-ACETYLENOLPYRUVOYLGLUCOSAMINE REDUCTASE"/>
    <property type="match status" value="1"/>
</dbReference>
<accession>D8J6R9</accession>
<dbReference type="GO" id="GO:0005829">
    <property type="term" value="C:cytosol"/>
    <property type="evidence" value="ECO:0007669"/>
    <property type="project" value="TreeGrafter"/>
</dbReference>
<dbReference type="HAMAP" id="MF_00037">
    <property type="entry name" value="MurB"/>
    <property type="match status" value="1"/>
</dbReference>
<name>D8J6R9_HALJB</name>
<dbReference type="eggNOG" id="arCOG00337">
    <property type="taxonomic scope" value="Archaea"/>
</dbReference>
<gene>
    <name evidence="3" type="ordered locus">HacjB3_02765</name>
    <name evidence="4" type="ORF">C497_16552</name>
</gene>
<dbReference type="Proteomes" id="UP000011645">
    <property type="component" value="Unassembled WGS sequence"/>
</dbReference>
<dbReference type="GO" id="GO:0071949">
    <property type="term" value="F:FAD binding"/>
    <property type="evidence" value="ECO:0007669"/>
    <property type="project" value="InterPro"/>
</dbReference>
<dbReference type="GO" id="GO:0071555">
    <property type="term" value="P:cell wall organization"/>
    <property type="evidence" value="ECO:0007669"/>
    <property type="project" value="TreeGrafter"/>
</dbReference>
<dbReference type="SUPFAM" id="SSF56194">
    <property type="entry name" value="Uridine diphospho-N-Acetylenolpyruvylglucosamine reductase, MurB, C-terminal domain"/>
    <property type="match status" value="1"/>
</dbReference>